<keyword evidence="6" id="KW-0238">DNA-binding</keyword>
<dbReference type="Proteomes" id="UP000010931">
    <property type="component" value="Unassembled WGS sequence"/>
</dbReference>
<evidence type="ECO:0000256" key="4">
    <source>
        <dbReference type="ARBA" id="ARBA00022801"/>
    </source>
</evidence>
<reference evidence="9 10" key="1">
    <citation type="journal article" date="2011" name="Plasmid">
        <title>Streptomyces turgidiscabies Car8 contains a modular pathogenicity island that shares virulence genes with other actinobacterial plant pathogens.</title>
        <authorList>
            <person name="Huguet-Tapia J.C."/>
            <person name="Badger J.H."/>
            <person name="Loria R."/>
            <person name="Pettis G.S."/>
        </authorList>
    </citation>
    <scope>NUCLEOTIDE SEQUENCE [LARGE SCALE GENOMIC DNA]</scope>
    <source>
        <strain evidence="9 10">Car8</strain>
    </source>
</reference>
<evidence type="ECO:0000313" key="10">
    <source>
        <dbReference type="Proteomes" id="UP000010931"/>
    </source>
</evidence>
<dbReference type="PANTHER" id="PTHR13604">
    <property type="entry name" value="DC12-RELATED"/>
    <property type="match status" value="1"/>
</dbReference>
<evidence type="ECO:0000256" key="7">
    <source>
        <dbReference type="ARBA" id="ARBA00023239"/>
    </source>
</evidence>
<evidence type="ECO:0000313" key="9">
    <source>
        <dbReference type="EMBL" id="ELP61712.1"/>
    </source>
</evidence>
<dbReference type="EMBL" id="AEJB01000657">
    <property type="protein sequence ID" value="ELP61712.1"/>
    <property type="molecule type" value="Genomic_DNA"/>
</dbReference>
<dbReference type="PANTHER" id="PTHR13604:SF0">
    <property type="entry name" value="ABASIC SITE PROCESSING PROTEIN HMCES"/>
    <property type="match status" value="1"/>
</dbReference>
<keyword evidence="5" id="KW-0190">Covalent protein-DNA linkage</keyword>
<keyword evidence="7" id="KW-0456">Lyase</keyword>
<proteinExistence type="inferred from homology"/>
<evidence type="ECO:0000256" key="1">
    <source>
        <dbReference type="ARBA" id="ARBA00008136"/>
    </source>
</evidence>
<evidence type="ECO:0000256" key="2">
    <source>
        <dbReference type="ARBA" id="ARBA00022670"/>
    </source>
</evidence>
<dbReference type="GO" id="GO:0006508">
    <property type="term" value="P:proteolysis"/>
    <property type="evidence" value="ECO:0007669"/>
    <property type="project" value="UniProtKB-KW"/>
</dbReference>
<dbReference type="PATRIC" id="fig|698760.3.peg.9335"/>
<dbReference type="EC" id="3.4.-.-" evidence="8"/>
<evidence type="ECO:0000256" key="3">
    <source>
        <dbReference type="ARBA" id="ARBA00022763"/>
    </source>
</evidence>
<dbReference type="GO" id="GO:0003697">
    <property type="term" value="F:single-stranded DNA binding"/>
    <property type="evidence" value="ECO:0007669"/>
    <property type="project" value="InterPro"/>
</dbReference>
<gene>
    <name evidence="9" type="ORF">STRTUCAR8_07336</name>
</gene>
<keyword evidence="4 8" id="KW-0378">Hydrolase</keyword>
<protein>
    <recommendedName>
        <fullName evidence="8">Abasic site processing protein</fullName>
        <ecNumber evidence="8">3.4.-.-</ecNumber>
    </recommendedName>
</protein>
<accession>L7ERR4</accession>
<name>L7ERR4_STRT8</name>
<comment type="caution">
    <text evidence="9">The sequence shown here is derived from an EMBL/GenBank/DDBJ whole genome shotgun (WGS) entry which is preliminary data.</text>
</comment>
<dbReference type="Pfam" id="PF02586">
    <property type="entry name" value="SRAP"/>
    <property type="match status" value="1"/>
</dbReference>
<comment type="similarity">
    <text evidence="1 8">Belongs to the SOS response-associated peptidase family.</text>
</comment>
<keyword evidence="3" id="KW-0227">DNA damage</keyword>
<dbReference type="AlphaFoldDB" id="L7ERR4"/>
<dbReference type="GO" id="GO:0008233">
    <property type="term" value="F:peptidase activity"/>
    <property type="evidence" value="ECO:0007669"/>
    <property type="project" value="UniProtKB-KW"/>
</dbReference>
<sequence length="318" mass="35515">MIRCPGSFVPAAGTTEVATAVRAGPRRRQTGGNDLRDWVARSEGWFKMCGRYAASRAPEDLAGVFEVEHWEPEETLAPDYNVAPTKEVYAVLDRPLKDAEDPKPVRQLRKLKWGLVPSWAKTPEGGARMINARAETVHEKPSYRRAFTTRRCILPADGYYEWVTAAGERELEVEGKKKRPRKQPYFVTPADGSVFAMAGLYEFWRDRTLPDEHPLAWWVTCSVITTEAETSPLAAATAEGPRALADIHPRMPLMLTPDHWDAWLDPARTEVDELRGLLTPPPAGLLRAYPVSTAVSNVRNNGPELLTELEGPEEGTLF</sequence>
<dbReference type="SUPFAM" id="SSF143081">
    <property type="entry name" value="BB1717-like"/>
    <property type="match status" value="1"/>
</dbReference>
<organism evidence="9 10">
    <name type="scientific">Streptomyces turgidiscabies (strain Car8)</name>
    <dbReference type="NCBI Taxonomy" id="698760"/>
    <lineage>
        <taxon>Bacteria</taxon>
        <taxon>Bacillati</taxon>
        <taxon>Actinomycetota</taxon>
        <taxon>Actinomycetes</taxon>
        <taxon>Kitasatosporales</taxon>
        <taxon>Streptomycetaceae</taxon>
        <taxon>Streptomyces</taxon>
    </lineage>
</organism>
<dbReference type="InterPro" id="IPR003738">
    <property type="entry name" value="SRAP"/>
</dbReference>
<dbReference type="Gene3D" id="3.90.1680.10">
    <property type="entry name" value="SOS response associated peptidase-like"/>
    <property type="match status" value="1"/>
</dbReference>
<dbReference type="GO" id="GO:0106300">
    <property type="term" value="P:protein-DNA covalent cross-linking repair"/>
    <property type="evidence" value="ECO:0007669"/>
    <property type="project" value="InterPro"/>
</dbReference>
<keyword evidence="2 8" id="KW-0645">Protease</keyword>
<dbReference type="InterPro" id="IPR036590">
    <property type="entry name" value="SRAP-like"/>
</dbReference>
<evidence type="ECO:0000256" key="5">
    <source>
        <dbReference type="ARBA" id="ARBA00023124"/>
    </source>
</evidence>
<dbReference type="STRING" id="85558.T45_01852"/>
<keyword evidence="10" id="KW-1185">Reference proteome</keyword>
<evidence type="ECO:0000256" key="6">
    <source>
        <dbReference type="ARBA" id="ARBA00023125"/>
    </source>
</evidence>
<dbReference type="GO" id="GO:0016829">
    <property type="term" value="F:lyase activity"/>
    <property type="evidence" value="ECO:0007669"/>
    <property type="project" value="UniProtKB-KW"/>
</dbReference>
<evidence type="ECO:0000256" key="8">
    <source>
        <dbReference type="RuleBase" id="RU364100"/>
    </source>
</evidence>